<evidence type="ECO:0000313" key="1">
    <source>
        <dbReference type="EMBL" id="KAK1856889.1"/>
    </source>
</evidence>
<accession>A0AAD9EM27</accession>
<organism evidence="1 2">
    <name type="scientific">Colletotrichum chrysophilum</name>
    <dbReference type="NCBI Taxonomy" id="1836956"/>
    <lineage>
        <taxon>Eukaryota</taxon>
        <taxon>Fungi</taxon>
        <taxon>Dikarya</taxon>
        <taxon>Ascomycota</taxon>
        <taxon>Pezizomycotina</taxon>
        <taxon>Sordariomycetes</taxon>
        <taxon>Hypocreomycetidae</taxon>
        <taxon>Glomerellales</taxon>
        <taxon>Glomerellaceae</taxon>
        <taxon>Colletotrichum</taxon>
        <taxon>Colletotrichum gloeosporioides species complex</taxon>
    </lineage>
</organism>
<proteinExistence type="predicted"/>
<dbReference type="Proteomes" id="UP001243330">
    <property type="component" value="Unassembled WGS sequence"/>
</dbReference>
<gene>
    <name evidence="1" type="ORF">CCHR01_00451</name>
</gene>
<sequence length="25" mass="3238">MTRSSAKSLKRHNWPWWRSYRRYLA</sequence>
<comment type="caution">
    <text evidence="1">The sequence shown here is derived from an EMBL/GenBank/DDBJ whole genome shotgun (WGS) entry which is preliminary data.</text>
</comment>
<dbReference type="EMBL" id="JAQOWY010000004">
    <property type="protein sequence ID" value="KAK1856889.1"/>
    <property type="molecule type" value="Genomic_DNA"/>
</dbReference>
<evidence type="ECO:0000313" key="2">
    <source>
        <dbReference type="Proteomes" id="UP001243330"/>
    </source>
</evidence>
<name>A0AAD9EM27_9PEZI</name>
<keyword evidence="2" id="KW-1185">Reference proteome</keyword>
<reference evidence="1" key="1">
    <citation type="submission" date="2023-01" db="EMBL/GenBank/DDBJ databases">
        <title>Colletotrichum chrysophilum M932 genome sequence.</title>
        <authorList>
            <person name="Baroncelli R."/>
        </authorList>
    </citation>
    <scope>NUCLEOTIDE SEQUENCE</scope>
    <source>
        <strain evidence="1">M932</strain>
    </source>
</reference>
<dbReference type="AlphaFoldDB" id="A0AAD9EM27"/>
<protein>
    <submittedName>
        <fullName evidence="1">Uncharacterized protein</fullName>
    </submittedName>
</protein>